<organism evidence="1">
    <name type="scientific">marine sediment metagenome</name>
    <dbReference type="NCBI Taxonomy" id="412755"/>
    <lineage>
        <taxon>unclassified sequences</taxon>
        <taxon>metagenomes</taxon>
        <taxon>ecological metagenomes</taxon>
    </lineage>
</organism>
<reference evidence="1" key="1">
    <citation type="journal article" date="2014" name="Front. Microbiol.">
        <title>High frequency of phylogenetically diverse reductive dehalogenase-homologous genes in deep subseafloor sedimentary metagenomes.</title>
        <authorList>
            <person name="Kawai M."/>
            <person name="Futagami T."/>
            <person name="Toyoda A."/>
            <person name="Takaki Y."/>
            <person name="Nishi S."/>
            <person name="Hori S."/>
            <person name="Arai W."/>
            <person name="Tsubouchi T."/>
            <person name="Morono Y."/>
            <person name="Uchiyama I."/>
            <person name="Ito T."/>
            <person name="Fujiyama A."/>
            <person name="Inagaki F."/>
            <person name="Takami H."/>
        </authorList>
    </citation>
    <scope>NUCLEOTIDE SEQUENCE</scope>
    <source>
        <strain evidence="1">Expedition CK06-06</strain>
    </source>
</reference>
<gene>
    <name evidence="1" type="ORF">S01H4_25613</name>
</gene>
<evidence type="ECO:0000313" key="1">
    <source>
        <dbReference type="EMBL" id="GAG78230.1"/>
    </source>
</evidence>
<comment type="caution">
    <text evidence="1">The sequence shown here is derived from an EMBL/GenBank/DDBJ whole genome shotgun (WGS) entry which is preliminary data.</text>
</comment>
<accession>X1A7Q3</accession>
<dbReference type="EMBL" id="BART01012209">
    <property type="protein sequence ID" value="GAG78230.1"/>
    <property type="molecule type" value="Genomic_DNA"/>
</dbReference>
<protein>
    <submittedName>
        <fullName evidence="1">Uncharacterized protein</fullName>
    </submittedName>
</protein>
<dbReference type="AlphaFoldDB" id="X1A7Q3"/>
<proteinExistence type="predicted"/>
<sequence>METQKSDTELASPLQKIVTFLENLSESVTGKLRKKRKVERAKMLGRINDRQGKSYTEKDVFGDEI</sequence>
<name>X1A7Q3_9ZZZZ</name>